<dbReference type="Proteomes" id="UP001341136">
    <property type="component" value="Chromosome"/>
</dbReference>
<accession>A0ABZ2CN67</accession>
<dbReference type="InterPro" id="IPR006523">
    <property type="entry name" value="RinA"/>
</dbReference>
<keyword evidence="3" id="KW-1185">Reference proteome</keyword>
<evidence type="ECO:0000313" key="2">
    <source>
        <dbReference type="EMBL" id="WWA28614.1"/>
    </source>
</evidence>
<feature type="coiled-coil region" evidence="1">
    <location>
        <begin position="13"/>
        <end position="79"/>
    </location>
</feature>
<keyword evidence="1" id="KW-0175">Coiled coil</keyword>
<name>A0ABZ2CN67_9BACI</name>
<reference evidence="2 3" key="1">
    <citation type="submission" date="2024-01" db="EMBL/GenBank/DDBJ databases">
        <title>Culturomics analysis of mouse respiratory tract.</title>
        <authorList>
            <person name="Phillips A.M."/>
            <person name="Collette N.M."/>
            <person name="Mageeney C.M."/>
            <person name="Sinha A."/>
            <person name="Hern K.E."/>
            <person name="Arkin A.P."/>
            <person name="Williams K.P."/>
            <person name="Branda S."/>
        </authorList>
    </citation>
    <scope>NUCLEOTIDE SEQUENCE [LARGE SCALE GENOMIC DNA]</scope>
    <source>
        <strain evidence="2 3">CP20</strain>
    </source>
</reference>
<evidence type="ECO:0000313" key="3">
    <source>
        <dbReference type="Proteomes" id="UP001341136"/>
    </source>
</evidence>
<organism evidence="2 3">
    <name type="scientific">Shouchella rhizosphaerae</name>
    <dbReference type="NCBI Taxonomy" id="866786"/>
    <lineage>
        <taxon>Bacteria</taxon>
        <taxon>Bacillati</taxon>
        <taxon>Bacillota</taxon>
        <taxon>Bacilli</taxon>
        <taxon>Bacillales</taxon>
        <taxon>Bacillaceae</taxon>
        <taxon>Shouchella</taxon>
    </lineage>
</organism>
<dbReference type="NCBIfam" id="TIGR01636">
    <property type="entry name" value="phage_rinA"/>
    <property type="match status" value="1"/>
</dbReference>
<protein>
    <recommendedName>
        <fullName evidence="4">Transcriptional regulator</fullName>
    </recommendedName>
</protein>
<evidence type="ECO:0000256" key="1">
    <source>
        <dbReference type="SAM" id="Coils"/>
    </source>
</evidence>
<proteinExistence type="predicted"/>
<dbReference type="RefSeq" id="WP_073305685.1">
    <property type="nucleotide sequence ID" value="NZ_CP144921.1"/>
</dbReference>
<dbReference type="EMBL" id="CP144921">
    <property type="protein sequence ID" value="WWA28614.1"/>
    <property type="molecule type" value="Genomic_DNA"/>
</dbReference>
<sequence>MNTSNMKLKSGTIKHIENEIKTIKETKKELTKMYMECEGEDRNHIPRKSLTVAFYNKRARKMQDIIDAINETYNEATKDQQKVIELRYWSQKNLTWEGIAIELNMHRNTAQNYKNDFIEMVAARLGWT</sequence>
<evidence type="ECO:0008006" key="4">
    <source>
        <dbReference type="Google" id="ProtNLM"/>
    </source>
</evidence>
<gene>
    <name evidence="2" type="ORF">V5G21_12665</name>
</gene>